<dbReference type="EMBL" id="JAEHFL010000004">
    <property type="protein sequence ID" value="MBK3427690.1"/>
    <property type="molecule type" value="Genomic_DNA"/>
</dbReference>
<reference evidence="2 3" key="1">
    <citation type="submission" date="2020-12" db="EMBL/GenBank/DDBJ databases">
        <title>Draft genome sequence of the commensal strain Corynebacterium tuberculostearicum MFP09/CIP 102622 isolated from human skin.</title>
        <authorList>
            <person name="Boukerb A.M."/>
            <person name="Janvier X."/>
            <person name="Feuilloley M.G.J."/>
            <person name="Groboillot A."/>
        </authorList>
    </citation>
    <scope>NUCLEOTIDE SEQUENCE [LARGE SCALE GENOMIC DNA]</scope>
    <source>
        <strain evidence="2 3">CIP 102622</strain>
    </source>
</reference>
<feature type="region of interest" description="Disordered" evidence="1">
    <location>
        <begin position="305"/>
        <end position="354"/>
    </location>
</feature>
<evidence type="ECO:0000313" key="3">
    <source>
        <dbReference type="Proteomes" id="UP000603369"/>
    </source>
</evidence>
<dbReference type="AlphaFoldDB" id="A0A8I1HU83"/>
<dbReference type="RefSeq" id="WP_200435546.1">
    <property type="nucleotide sequence ID" value="NZ_JAEHFL010000004.1"/>
</dbReference>
<dbReference type="Pfam" id="PF09754">
    <property type="entry name" value="PAC2"/>
    <property type="match status" value="1"/>
</dbReference>
<protein>
    <submittedName>
        <fullName evidence="2">PAC2 family protein</fullName>
    </submittedName>
</protein>
<feature type="compositionally biased region" description="Acidic residues" evidence="1">
    <location>
        <begin position="319"/>
        <end position="333"/>
    </location>
</feature>
<sequence length="354" mass="39086">MHEEDRRMYELEYPAPVIRDDSGDGQGPTMIVAMHGYADAGQAIEASADHLKAALEGRQLASFNSDELIDYRSRRPAVTIDKDRALEIESMDLGIKVLRDNSGKTFLLLSGPEPDMRWEAFTTAVVKLVEKFNIEDTIMLYAAPMPVPHTRPTVVTAHGTSSRLTEHMLSMDSTMMVPGSAALYLEKALADKHRTVAGYTVHVPHYLAASPYPQATFQLLDSVARAARLNIPLGSIEADISRVESQLEEQVGGSDEIEGVVQQLEQQYDAYMERYRKEHPQAIMPGEEPMPTGEEISEEFQAFLASLDEEESQQIINTEIDDREDSAEEEGPQSDDGKDGPDSASGEGDLGDDI</sequence>
<keyword evidence="3" id="KW-1185">Reference proteome</keyword>
<dbReference type="SUPFAM" id="SSF159659">
    <property type="entry name" value="Cgl1923-like"/>
    <property type="match status" value="1"/>
</dbReference>
<evidence type="ECO:0000313" key="2">
    <source>
        <dbReference type="EMBL" id="MBK3427690.1"/>
    </source>
</evidence>
<dbReference type="InterPro" id="IPR008492">
    <property type="entry name" value="Rv2714-like"/>
</dbReference>
<dbReference type="Gene3D" id="1.10.287.100">
    <property type="match status" value="1"/>
</dbReference>
<dbReference type="PIRSF" id="PIRSF028754">
    <property type="entry name" value="UCP028754"/>
    <property type="match status" value="1"/>
</dbReference>
<dbReference type="InterPro" id="IPR019151">
    <property type="entry name" value="Proteasome_assmbl_chaperone_2"/>
</dbReference>
<organism evidence="2 3">
    <name type="scientific">Corynebacterium tuberculostearicum</name>
    <dbReference type="NCBI Taxonomy" id="38304"/>
    <lineage>
        <taxon>Bacteria</taxon>
        <taxon>Bacillati</taxon>
        <taxon>Actinomycetota</taxon>
        <taxon>Actinomycetes</taxon>
        <taxon>Mycobacteriales</taxon>
        <taxon>Corynebacteriaceae</taxon>
        <taxon>Corynebacterium</taxon>
    </lineage>
</organism>
<name>A0A8I1HU83_9CORY</name>
<evidence type="ECO:0000256" key="1">
    <source>
        <dbReference type="SAM" id="MobiDB-lite"/>
    </source>
</evidence>
<dbReference type="Proteomes" id="UP000603369">
    <property type="component" value="Unassembled WGS sequence"/>
</dbReference>
<comment type="caution">
    <text evidence="2">The sequence shown here is derived from an EMBL/GenBank/DDBJ whole genome shotgun (WGS) entry which is preliminary data.</text>
</comment>
<proteinExistence type="predicted"/>
<gene>
    <name evidence="2" type="ORF">JDP02_04060</name>
</gene>
<dbReference type="Gene3D" id="3.40.50.10900">
    <property type="entry name" value="PAC-like subunit"/>
    <property type="match status" value="1"/>
</dbReference>
<accession>A0A8I1HU83</accession>
<dbReference type="InterPro" id="IPR038389">
    <property type="entry name" value="PSMG2_sf"/>
</dbReference>